<keyword evidence="9 10" id="KW-0472">Membrane</keyword>
<evidence type="ECO:0000256" key="1">
    <source>
        <dbReference type="ARBA" id="ARBA00003161"/>
    </source>
</evidence>
<comment type="subcellular location">
    <subcellularLocation>
        <location evidence="2 10">Cell inner membrane</location>
        <topology evidence="2 10">Single-pass membrane protein</topology>
    </subcellularLocation>
</comment>
<keyword evidence="4" id="KW-1003">Cell membrane</keyword>
<comment type="function">
    <text evidence="1">Component of the type II secretion system required for the energy-dependent secretion of extracellular factors such as proteases and toxins from the periplasm. Part of the pseudopilus tip complex that is critical for the recognition and binding of secretion substrates.</text>
</comment>
<organism evidence="12 13">
    <name type="scientific">Serratia plymuthica</name>
    <dbReference type="NCBI Taxonomy" id="82996"/>
    <lineage>
        <taxon>Bacteria</taxon>
        <taxon>Pseudomonadati</taxon>
        <taxon>Pseudomonadota</taxon>
        <taxon>Gammaproteobacteria</taxon>
        <taxon>Enterobacterales</taxon>
        <taxon>Yersiniaceae</taxon>
        <taxon>Serratia</taxon>
    </lineage>
</organism>
<evidence type="ECO:0000256" key="9">
    <source>
        <dbReference type="ARBA" id="ARBA00023136"/>
    </source>
</evidence>
<comment type="subunit">
    <text evidence="10">Type II secretion is composed of four main components: the outer membrane complex, the inner membrane complex, the cytoplasmic secretion ATPase and the periplasm-spanning pseudopilus.</text>
</comment>
<evidence type="ECO:0000256" key="2">
    <source>
        <dbReference type="ARBA" id="ARBA00004377"/>
    </source>
</evidence>
<dbReference type="GO" id="GO:0015628">
    <property type="term" value="P:protein secretion by the type II secretion system"/>
    <property type="evidence" value="ECO:0007669"/>
    <property type="project" value="UniProtKB-UniRule"/>
</dbReference>
<protein>
    <recommendedName>
        <fullName evidence="10">Type II secretion system protein I</fullName>
        <shortName evidence="10">T2SS minor pseudopilin I</shortName>
    </recommendedName>
</protein>
<comment type="similarity">
    <text evidence="3 10">Belongs to the GSP I family.</text>
</comment>
<evidence type="ECO:0000256" key="10">
    <source>
        <dbReference type="RuleBase" id="RU368030"/>
    </source>
</evidence>
<dbReference type="NCBIfam" id="TIGR02532">
    <property type="entry name" value="IV_pilin_GFxxxE"/>
    <property type="match status" value="1"/>
</dbReference>
<dbReference type="Pfam" id="PF07963">
    <property type="entry name" value="N_methyl"/>
    <property type="match status" value="1"/>
</dbReference>
<evidence type="ECO:0000313" key="13">
    <source>
        <dbReference type="Proteomes" id="UP000248897"/>
    </source>
</evidence>
<evidence type="ECO:0000259" key="11">
    <source>
        <dbReference type="Pfam" id="PF02501"/>
    </source>
</evidence>
<dbReference type="InterPro" id="IPR010052">
    <property type="entry name" value="T2SS_protein-GspI"/>
</dbReference>
<dbReference type="InterPro" id="IPR003413">
    <property type="entry name" value="T2SS_GspI_C"/>
</dbReference>
<dbReference type="PROSITE" id="PS51257">
    <property type="entry name" value="PROKAR_LIPOPROTEIN"/>
    <property type="match status" value="1"/>
</dbReference>
<evidence type="ECO:0000313" key="12">
    <source>
        <dbReference type="EMBL" id="SQI32986.1"/>
    </source>
</evidence>
<evidence type="ECO:0000256" key="5">
    <source>
        <dbReference type="ARBA" id="ARBA00022481"/>
    </source>
</evidence>
<keyword evidence="6 10" id="KW-0997">Cell inner membrane</keyword>
<dbReference type="NCBIfam" id="TIGR01707">
    <property type="entry name" value="gspI"/>
    <property type="match status" value="1"/>
</dbReference>
<dbReference type="AlphaFoldDB" id="A0A2X4TZQ3"/>
<dbReference type="EMBL" id="LS483469">
    <property type="protein sequence ID" value="SQI32986.1"/>
    <property type="molecule type" value="Genomic_DNA"/>
</dbReference>
<feature type="domain" description="Type II secretion system protein GspI C-terminal" evidence="11">
    <location>
        <begin position="45"/>
        <end position="121"/>
    </location>
</feature>
<evidence type="ECO:0000256" key="3">
    <source>
        <dbReference type="ARBA" id="ARBA00008358"/>
    </source>
</evidence>
<dbReference type="InterPro" id="IPR045584">
    <property type="entry name" value="Pilin-like"/>
</dbReference>
<proteinExistence type="inferred from homology"/>
<evidence type="ECO:0000256" key="4">
    <source>
        <dbReference type="ARBA" id="ARBA00022475"/>
    </source>
</evidence>
<sequence>MKLKYKRQRGMTLLEVMVALMIFAIGCMALIKTTGGQVQSLGAIEAKNIALWVADNQLTLLQLDRVPPAQAWRQGTTEMADETWYWRYRGRDTTDAGIRAIEMEVRRDPQAPGALIRLLAYRELP</sequence>
<dbReference type="InterPro" id="IPR012902">
    <property type="entry name" value="N_methyl_site"/>
</dbReference>
<feature type="transmembrane region" description="Helical" evidence="10">
    <location>
        <begin position="12"/>
        <end position="31"/>
    </location>
</feature>
<keyword evidence="5 10" id="KW-0488">Methylation</keyword>
<gene>
    <name evidence="12" type="ORF">NCTC12961_01323</name>
</gene>
<dbReference type="GO" id="GO:0015627">
    <property type="term" value="C:type II protein secretion system complex"/>
    <property type="evidence" value="ECO:0007669"/>
    <property type="project" value="UniProtKB-UniRule"/>
</dbReference>
<name>A0A2X4TZQ3_SERPL</name>
<dbReference type="SUPFAM" id="SSF54523">
    <property type="entry name" value="Pili subunits"/>
    <property type="match status" value="1"/>
</dbReference>
<keyword evidence="8 10" id="KW-1133">Transmembrane helix</keyword>
<evidence type="ECO:0000256" key="8">
    <source>
        <dbReference type="ARBA" id="ARBA00022989"/>
    </source>
</evidence>
<dbReference type="RefSeq" id="WP_232246030.1">
    <property type="nucleotide sequence ID" value="NZ_CAMITG010000006.1"/>
</dbReference>
<reference evidence="12 13" key="1">
    <citation type="submission" date="2018-06" db="EMBL/GenBank/DDBJ databases">
        <authorList>
            <consortium name="Pathogen Informatics"/>
            <person name="Doyle S."/>
        </authorList>
    </citation>
    <scope>NUCLEOTIDE SEQUENCE [LARGE SCALE GENOMIC DNA]</scope>
    <source>
        <strain evidence="12 13">NCTC12961</strain>
    </source>
</reference>
<comment type="PTM">
    <text evidence="10">Cleaved by prepilin peptidase.</text>
</comment>
<dbReference type="PANTHER" id="PTHR38779">
    <property type="entry name" value="TYPE II SECRETION SYSTEM PROTEIN I-RELATED"/>
    <property type="match status" value="1"/>
</dbReference>
<dbReference type="Pfam" id="PF02501">
    <property type="entry name" value="T2SSI"/>
    <property type="match status" value="1"/>
</dbReference>
<keyword evidence="7 10" id="KW-0812">Transmembrane</keyword>
<dbReference type="Gene3D" id="3.30.1300.30">
    <property type="entry name" value="GSPII I/J protein-like"/>
    <property type="match status" value="1"/>
</dbReference>
<evidence type="ECO:0000256" key="7">
    <source>
        <dbReference type="ARBA" id="ARBA00022692"/>
    </source>
</evidence>
<dbReference type="Proteomes" id="UP000248897">
    <property type="component" value="Chromosome 1"/>
</dbReference>
<evidence type="ECO:0000256" key="6">
    <source>
        <dbReference type="ARBA" id="ARBA00022519"/>
    </source>
</evidence>
<dbReference type="GO" id="GO:0005886">
    <property type="term" value="C:plasma membrane"/>
    <property type="evidence" value="ECO:0007669"/>
    <property type="project" value="UniProtKB-SubCell"/>
</dbReference>
<dbReference type="STRING" id="82996.ADP72_05835"/>
<dbReference type="PANTHER" id="PTHR38779:SF2">
    <property type="entry name" value="TYPE II SECRETION SYSTEM PROTEIN I-RELATED"/>
    <property type="match status" value="1"/>
</dbReference>
<accession>A0A2X4TZQ3</accession>